<evidence type="ECO:0000313" key="7">
    <source>
        <dbReference type="EMBL" id="PKN02909.1"/>
    </source>
</evidence>
<keyword evidence="5 6" id="KW-0472">Membrane</keyword>
<feature type="transmembrane region" description="Helical" evidence="6">
    <location>
        <begin position="272"/>
        <end position="293"/>
    </location>
</feature>
<evidence type="ECO:0000256" key="2">
    <source>
        <dbReference type="ARBA" id="ARBA00022679"/>
    </source>
</evidence>
<dbReference type="Proteomes" id="UP000233417">
    <property type="component" value="Unassembled WGS sequence"/>
</dbReference>
<feature type="transmembrane region" description="Helical" evidence="6">
    <location>
        <begin position="164"/>
        <end position="186"/>
    </location>
</feature>
<sequence length="342" mass="38286">MIPIIKESLNFLLISTLASIIFAPIMIEILYRFNQVSGLKKTKLGSREGTNSMFLRIMNVTKTNGTPNMGGILVWIVVPIVTFIFAPLTPVLKVLLLGFMLFGFWGFIDVAIFTNGFKNNAKMKALQETFEWRLAKLTIAILLNLIVMFVLYRTGEFTTMNIFSVLSIAVSPAILILAAIVGQFAIYSGELTDGLDGLMMGIFTIITSAMIALLTIQGQYEFLPFLAILLGVQVVDLYFNIPPARFWNGGPGAMPIAFSIFFIGLVTNNLPAYFLMTAITWVIMGSSAIQILSMKFFKRRVFKIAPLHHHFQAVGWPQYKVTMRFWLFTLFLSILGIYVGLL</sequence>
<name>A0A2N2F3Z7_9BACT</name>
<keyword evidence="2" id="KW-0808">Transferase</keyword>
<gene>
    <name evidence="7" type="ORF">CVU76_02700</name>
</gene>
<comment type="caution">
    <text evidence="7">The sequence shown here is derived from an EMBL/GenBank/DDBJ whole genome shotgun (WGS) entry which is preliminary data.</text>
</comment>
<evidence type="ECO:0000256" key="1">
    <source>
        <dbReference type="ARBA" id="ARBA00004141"/>
    </source>
</evidence>
<keyword evidence="3 6" id="KW-0812">Transmembrane</keyword>
<dbReference type="PANTHER" id="PTHR22926:SF5">
    <property type="entry name" value="PHOSPHO-N-ACETYLMURAMOYL-PENTAPEPTIDE-TRANSFERASE HOMOLOG"/>
    <property type="match status" value="1"/>
</dbReference>
<dbReference type="AlphaFoldDB" id="A0A2N2F3Z7"/>
<evidence type="ECO:0000313" key="8">
    <source>
        <dbReference type="Proteomes" id="UP000233417"/>
    </source>
</evidence>
<keyword evidence="4 6" id="KW-1133">Transmembrane helix</keyword>
<feature type="transmembrane region" description="Helical" evidence="6">
    <location>
        <begin position="94"/>
        <end position="113"/>
    </location>
</feature>
<feature type="transmembrane region" description="Helical" evidence="6">
    <location>
        <begin position="134"/>
        <end position="152"/>
    </location>
</feature>
<dbReference type="GO" id="GO:0016780">
    <property type="term" value="F:phosphotransferase activity, for other substituted phosphate groups"/>
    <property type="evidence" value="ECO:0007669"/>
    <property type="project" value="InterPro"/>
</dbReference>
<reference evidence="7 8" key="1">
    <citation type="journal article" date="2017" name="ISME J.">
        <title>Potential for microbial H2 and metal transformations associated with novel bacteria and archaea in deep terrestrial subsurface sediments.</title>
        <authorList>
            <person name="Hernsdorf A.W."/>
            <person name="Amano Y."/>
            <person name="Miyakawa K."/>
            <person name="Ise K."/>
            <person name="Suzuki Y."/>
            <person name="Anantharaman K."/>
            <person name="Probst A."/>
            <person name="Burstein D."/>
            <person name="Thomas B.C."/>
            <person name="Banfield J.F."/>
        </authorList>
    </citation>
    <scope>NUCLEOTIDE SEQUENCE [LARGE SCALE GENOMIC DNA]</scope>
    <source>
        <strain evidence="7">HGW-Dojkabacteria-1</strain>
    </source>
</reference>
<feature type="transmembrane region" description="Helical" evidence="6">
    <location>
        <begin position="222"/>
        <end position="239"/>
    </location>
</feature>
<dbReference type="EMBL" id="PHAO01000001">
    <property type="protein sequence ID" value="PKN02909.1"/>
    <property type="molecule type" value="Genomic_DNA"/>
</dbReference>
<dbReference type="GO" id="GO:0071555">
    <property type="term" value="P:cell wall organization"/>
    <property type="evidence" value="ECO:0007669"/>
    <property type="project" value="TreeGrafter"/>
</dbReference>
<dbReference type="PANTHER" id="PTHR22926">
    <property type="entry name" value="PHOSPHO-N-ACETYLMURAMOYL-PENTAPEPTIDE-TRANSFERASE"/>
    <property type="match status" value="1"/>
</dbReference>
<feature type="transmembrane region" description="Helical" evidence="6">
    <location>
        <begin position="246"/>
        <end position="266"/>
    </location>
</feature>
<evidence type="ECO:0000256" key="6">
    <source>
        <dbReference type="SAM" id="Phobius"/>
    </source>
</evidence>
<comment type="subcellular location">
    <subcellularLocation>
        <location evidence="1">Membrane</location>
        <topology evidence="1">Multi-pass membrane protein</topology>
    </subcellularLocation>
</comment>
<dbReference type="GO" id="GO:0044038">
    <property type="term" value="P:cell wall macromolecule biosynthetic process"/>
    <property type="evidence" value="ECO:0007669"/>
    <property type="project" value="TreeGrafter"/>
</dbReference>
<dbReference type="InterPro" id="IPR000715">
    <property type="entry name" value="Glycosyl_transferase_4"/>
</dbReference>
<feature type="transmembrane region" description="Helical" evidence="6">
    <location>
        <begin position="198"/>
        <end position="216"/>
    </location>
</feature>
<dbReference type="GO" id="GO:0005886">
    <property type="term" value="C:plasma membrane"/>
    <property type="evidence" value="ECO:0007669"/>
    <property type="project" value="TreeGrafter"/>
</dbReference>
<feature type="transmembrane region" description="Helical" evidence="6">
    <location>
        <begin position="12"/>
        <end position="31"/>
    </location>
</feature>
<feature type="transmembrane region" description="Helical" evidence="6">
    <location>
        <begin position="68"/>
        <end position="88"/>
    </location>
</feature>
<evidence type="ECO:0008006" key="9">
    <source>
        <dbReference type="Google" id="ProtNLM"/>
    </source>
</evidence>
<evidence type="ECO:0000256" key="5">
    <source>
        <dbReference type="ARBA" id="ARBA00023136"/>
    </source>
</evidence>
<organism evidence="7 8">
    <name type="scientific">Candidatus Dojkabacteria bacterium HGW-Dojkabacteria-1</name>
    <dbReference type="NCBI Taxonomy" id="2013761"/>
    <lineage>
        <taxon>Bacteria</taxon>
        <taxon>Candidatus Dojkabacteria</taxon>
    </lineage>
</organism>
<proteinExistence type="predicted"/>
<protein>
    <recommendedName>
        <fullName evidence="9">Phospho-N-acetylmuramoyl-pentapeptide-transferase</fullName>
    </recommendedName>
</protein>
<evidence type="ECO:0000256" key="4">
    <source>
        <dbReference type="ARBA" id="ARBA00022989"/>
    </source>
</evidence>
<evidence type="ECO:0000256" key="3">
    <source>
        <dbReference type="ARBA" id="ARBA00022692"/>
    </source>
</evidence>
<accession>A0A2N2F3Z7</accession>
<feature type="transmembrane region" description="Helical" evidence="6">
    <location>
        <begin position="325"/>
        <end position="341"/>
    </location>
</feature>
<dbReference type="Pfam" id="PF00953">
    <property type="entry name" value="Glycos_transf_4"/>
    <property type="match status" value="1"/>
</dbReference>